<dbReference type="SMART" id="SM00855">
    <property type="entry name" value="PGAM"/>
    <property type="match status" value="1"/>
</dbReference>
<comment type="caution">
    <text evidence="2">The sequence shown here is derived from an EMBL/GenBank/DDBJ whole genome shotgun (WGS) entry which is preliminary data.</text>
</comment>
<dbReference type="InterPro" id="IPR051021">
    <property type="entry name" value="Mito_Ser/Thr_phosphatase"/>
</dbReference>
<gene>
    <name evidence="2" type="ORF">ENV54_06110</name>
</gene>
<dbReference type="AlphaFoldDB" id="A0A7C4EX56"/>
<dbReference type="EMBL" id="DTGT01000186">
    <property type="protein sequence ID" value="HGH60855.1"/>
    <property type="molecule type" value="Genomic_DNA"/>
</dbReference>
<dbReference type="PANTHER" id="PTHR20935">
    <property type="entry name" value="PHOSPHOGLYCERATE MUTASE-RELATED"/>
    <property type="match status" value="1"/>
</dbReference>
<dbReference type="PANTHER" id="PTHR20935:SF0">
    <property type="entry name" value="SERINE_THREONINE-PROTEIN PHOSPHATASE PGAM5, MITOCHONDRIAL"/>
    <property type="match status" value="1"/>
</dbReference>
<dbReference type="CDD" id="cd07067">
    <property type="entry name" value="HP_PGM_like"/>
    <property type="match status" value="1"/>
</dbReference>
<proteinExistence type="predicted"/>
<evidence type="ECO:0000256" key="1">
    <source>
        <dbReference type="ARBA" id="ARBA00022801"/>
    </source>
</evidence>
<protein>
    <submittedName>
        <fullName evidence="2">Histidine phosphatase family protein</fullName>
    </submittedName>
</protein>
<dbReference type="Pfam" id="PF00300">
    <property type="entry name" value="His_Phos_1"/>
    <property type="match status" value="2"/>
</dbReference>
<dbReference type="InterPro" id="IPR013078">
    <property type="entry name" value="His_Pase_superF_clade-1"/>
</dbReference>
<dbReference type="Gene3D" id="3.40.50.1240">
    <property type="entry name" value="Phosphoglycerate mutase-like"/>
    <property type="match status" value="1"/>
</dbReference>
<reference evidence="2" key="1">
    <citation type="journal article" date="2020" name="mSystems">
        <title>Genome- and Community-Level Interaction Insights into Carbon Utilization and Element Cycling Functions of Hydrothermarchaeota in Hydrothermal Sediment.</title>
        <authorList>
            <person name="Zhou Z."/>
            <person name="Liu Y."/>
            <person name="Xu W."/>
            <person name="Pan J."/>
            <person name="Luo Z.H."/>
            <person name="Li M."/>
        </authorList>
    </citation>
    <scope>NUCLEOTIDE SEQUENCE [LARGE SCALE GENOMIC DNA]</scope>
    <source>
        <strain evidence="2">SpSt-769</strain>
    </source>
</reference>
<accession>A0A7C4EX56</accession>
<name>A0A7C4EX56_9BACT</name>
<keyword evidence="1" id="KW-0378">Hydrolase</keyword>
<evidence type="ECO:0000313" key="2">
    <source>
        <dbReference type="EMBL" id="HGH60855.1"/>
    </source>
</evidence>
<organism evidence="2">
    <name type="scientific">Desulfomonile tiedjei</name>
    <dbReference type="NCBI Taxonomy" id="2358"/>
    <lineage>
        <taxon>Bacteria</taxon>
        <taxon>Pseudomonadati</taxon>
        <taxon>Thermodesulfobacteriota</taxon>
        <taxon>Desulfomonilia</taxon>
        <taxon>Desulfomonilales</taxon>
        <taxon>Desulfomonilaceae</taxon>
        <taxon>Desulfomonile</taxon>
    </lineage>
</organism>
<sequence>MCRRHLSGSSLMGVLYVIRHGQASFGNEQYDQLSELGMVQARILGDFLHRCAIGFDCFYSGPKRRQTQTAFITMGQMFAQGSVPRPIVLDELSEYDAARIIKRYFEMQGLSGEAAVAKIKETLKDPSYFFGIFKKAVWMWFSGELQDNGLESRAEFRTRITRGLMRIGAQDGPNTRSAVFTSGGVIAAIMQESTGISDDAAFELAWDIRNASISVFVHRSGRLKLLSFNSVAHFEMEADPSLITYR</sequence>
<dbReference type="InterPro" id="IPR029033">
    <property type="entry name" value="His_PPase_superfam"/>
</dbReference>
<dbReference type="SUPFAM" id="SSF53254">
    <property type="entry name" value="Phosphoglycerate mutase-like"/>
    <property type="match status" value="1"/>
</dbReference>
<dbReference type="GO" id="GO:0016787">
    <property type="term" value="F:hydrolase activity"/>
    <property type="evidence" value="ECO:0007669"/>
    <property type="project" value="UniProtKB-KW"/>
</dbReference>